<dbReference type="OrthoDB" id="2998174at2759"/>
<dbReference type="AlphaFoldDB" id="A0A4R0RKD7"/>
<evidence type="ECO:0000256" key="1">
    <source>
        <dbReference type="ARBA" id="ARBA00007946"/>
    </source>
</evidence>
<dbReference type="STRING" id="92696.A0A4R0RKD7"/>
<proteinExistence type="inferred from homology"/>
<comment type="caution">
    <text evidence="3">The sequence shown here is derived from an EMBL/GenBank/DDBJ whole genome shotgun (WGS) entry which is preliminary data.</text>
</comment>
<organism evidence="3 4">
    <name type="scientific">Steccherinum ochraceum</name>
    <dbReference type="NCBI Taxonomy" id="92696"/>
    <lineage>
        <taxon>Eukaryota</taxon>
        <taxon>Fungi</taxon>
        <taxon>Dikarya</taxon>
        <taxon>Basidiomycota</taxon>
        <taxon>Agaricomycotina</taxon>
        <taxon>Agaricomycetes</taxon>
        <taxon>Polyporales</taxon>
        <taxon>Steccherinaceae</taxon>
        <taxon>Steccherinum</taxon>
    </lineage>
</organism>
<reference evidence="3 4" key="1">
    <citation type="submission" date="2018-11" db="EMBL/GenBank/DDBJ databases">
        <title>Genome assembly of Steccherinum ochraceum LE-BIN_3174, the white-rot fungus of the Steccherinaceae family (The Residual Polyporoid clade, Polyporales, Basidiomycota).</title>
        <authorList>
            <person name="Fedorova T.V."/>
            <person name="Glazunova O.A."/>
            <person name="Landesman E.O."/>
            <person name="Moiseenko K.V."/>
            <person name="Psurtseva N.V."/>
            <person name="Savinova O.S."/>
            <person name="Shakhova N.V."/>
            <person name="Tyazhelova T.V."/>
            <person name="Vasina D.V."/>
        </authorList>
    </citation>
    <scope>NUCLEOTIDE SEQUENCE [LARGE SCALE GENOMIC DNA]</scope>
    <source>
        <strain evidence="3 4">LE-BIN_3174</strain>
    </source>
</reference>
<keyword evidence="2" id="KW-0456">Lyase</keyword>
<dbReference type="InterPro" id="IPR008949">
    <property type="entry name" value="Isoprenoid_synthase_dom_sf"/>
</dbReference>
<dbReference type="Proteomes" id="UP000292702">
    <property type="component" value="Unassembled WGS sequence"/>
</dbReference>
<evidence type="ECO:0000313" key="3">
    <source>
        <dbReference type="EMBL" id="TCD67996.1"/>
    </source>
</evidence>
<dbReference type="SFLD" id="SFLDG01021">
    <property type="entry name" value="Trichodiene_Synthase_Like"/>
    <property type="match status" value="1"/>
</dbReference>
<accession>A0A4R0RKD7</accession>
<dbReference type="Gene3D" id="1.10.600.10">
    <property type="entry name" value="Farnesyl Diphosphate Synthase"/>
    <property type="match status" value="1"/>
</dbReference>
<dbReference type="GO" id="GO:0016838">
    <property type="term" value="F:carbon-oxygen lyase activity, acting on phosphates"/>
    <property type="evidence" value="ECO:0007669"/>
    <property type="project" value="InterPro"/>
</dbReference>
<protein>
    <submittedName>
        <fullName evidence="3">Terpene cyclase</fullName>
    </submittedName>
</protein>
<sequence>MDVEVRDLLLQFFQEVSILNRFRFGGVDAAVKNSFFNTVSDWSLSMTEEQLHRYATVGLTIATTAYRHTPSNVQLAIALYTFFVPIIDDDDILSHDMIRAFPTRLFDGSPQLHPVLVHFVDNLASMRHLFPIYSATAITADTIAFINAEMEIRDGGEVDIRRDISAGYVDYIRLKTGLGEAFAAFIWPRSVYPDTKRYIQTFPHVAKFISFGNDLLSFYKESAAGETENYVSQYAASHGLSEVRALAAITDTLVALDAQIKQILGVGPERDAWESFVVGYIEFHLHTPRYRLAEILPEYCVARPAI</sequence>
<name>A0A4R0RKD7_9APHY</name>
<dbReference type="SUPFAM" id="SSF48576">
    <property type="entry name" value="Terpenoid synthases"/>
    <property type="match status" value="1"/>
</dbReference>
<dbReference type="SFLD" id="SFLDS00005">
    <property type="entry name" value="Isoprenoid_Synthase_Type_I"/>
    <property type="match status" value="1"/>
</dbReference>
<gene>
    <name evidence="3" type="ORF">EIP91_011665</name>
</gene>
<comment type="similarity">
    <text evidence="1">Belongs to the trichodiene synthase family.</text>
</comment>
<evidence type="ECO:0000313" key="4">
    <source>
        <dbReference type="Proteomes" id="UP000292702"/>
    </source>
</evidence>
<dbReference type="InterPro" id="IPR024652">
    <property type="entry name" value="Trichodiene_synth"/>
</dbReference>
<keyword evidence="4" id="KW-1185">Reference proteome</keyword>
<evidence type="ECO:0000256" key="2">
    <source>
        <dbReference type="ARBA" id="ARBA00023239"/>
    </source>
</evidence>
<dbReference type="Pfam" id="PF06330">
    <property type="entry name" value="TRI5"/>
    <property type="match status" value="1"/>
</dbReference>
<dbReference type="EMBL" id="RWJN01000079">
    <property type="protein sequence ID" value="TCD67996.1"/>
    <property type="molecule type" value="Genomic_DNA"/>
</dbReference>